<dbReference type="AlphaFoldDB" id="A0A1I2FD34"/>
<sequence length="484" mass="50376">MEKNRRWWALVAVALGTFMTYLDNNVVNVALPSIQRDLGLSIAGLEWITSAYILVFAGLLLAGGRVADVLGNRLAFVAGLVIFTGASVAAGIADGQSLLIGARAVQGVGAALLAPASLALLQELFPNPKERATAIGVWGGVGALALAVGPFTGGVLSEHVSWGWIFLINLPIGIATLALTLISVPRRPIRDGWSLRRLDPAGLASSSLGLFALTYALIEGDAEGWTSPLILGSFAVAAVAASVFVLLQNRNADAMMDLRFFRSRMFSGGLLSMGLWAFGVFGIYFYMAIYLQNVLGFTPTEAGAAFIPMAIITAAGAVLAPRLEIRFGVARVTAFGLAVMAAAIGGIAGYGEGTTYLDLLPWFLLYGVGGGLLVPLNTVVVDALPPERAGIASGMLNVSREVFGLLGVTVLGAILSNRTEAAGGDFLAGYQFSLVVAALLVAAGVPVSLWMLRRQAVAGAGAVDGETVREIRSHTTKPQMTKSA</sequence>
<keyword evidence="10" id="KW-1185">Reference proteome</keyword>
<dbReference type="InterPro" id="IPR036259">
    <property type="entry name" value="MFS_trans_sf"/>
</dbReference>
<evidence type="ECO:0000256" key="1">
    <source>
        <dbReference type="ARBA" id="ARBA00004651"/>
    </source>
</evidence>
<keyword evidence="4 7" id="KW-0812">Transmembrane</keyword>
<feature type="transmembrane region" description="Helical" evidence="7">
    <location>
        <begin position="133"/>
        <end position="156"/>
    </location>
</feature>
<name>A0A1I2FD34_9ACTN</name>
<keyword evidence="3" id="KW-1003">Cell membrane</keyword>
<dbReference type="PANTHER" id="PTHR42718">
    <property type="entry name" value="MAJOR FACILITATOR SUPERFAMILY MULTIDRUG TRANSPORTER MFSC"/>
    <property type="match status" value="1"/>
</dbReference>
<dbReference type="PROSITE" id="PS50850">
    <property type="entry name" value="MFS"/>
    <property type="match status" value="1"/>
</dbReference>
<feature type="transmembrane region" description="Helical" evidence="7">
    <location>
        <begin position="302"/>
        <end position="320"/>
    </location>
</feature>
<dbReference type="GO" id="GO:0005886">
    <property type="term" value="C:plasma membrane"/>
    <property type="evidence" value="ECO:0007669"/>
    <property type="project" value="UniProtKB-SubCell"/>
</dbReference>
<keyword evidence="2" id="KW-0813">Transport</keyword>
<feature type="transmembrane region" description="Helical" evidence="7">
    <location>
        <begin position="42"/>
        <end position="62"/>
    </location>
</feature>
<dbReference type="OrthoDB" id="3218494at2"/>
<feature type="transmembrane region" description="Helical" evidence="7">
    <location>
        <begin position="363"/>
        <end position="384"/>
    </location>
</feature>
<feature type="transmembrane region" description="Helical" evidence="7">
    <location>
        <begin position="7"/>
        <end position="22"/>
    </location>
</feature>
<gene>
    <name evidence="9" type="ORF">SAMN05421541_105321</name>
</gene>
<feature type="transmembrane region" description="Helical" evidence="7">
    <location>
        <begin position="268"/>
        <end position="290"/>
    </location>
</feature>
<dbReference type="STRING" id="35752.SAMN05421541_105321"/>
<evidence type="ECO:0000256" key="5">
    <source>
        <dbReference type="ARBA" id="ARBA00022989"/>
    </source>
</evidence>
<evidence type="ECO:0000256" key="3">
    <source>
        <dbReference type="ARBA" id="ARBA00022475"/>
    </source>
</evidence>
<dbReference type="PANTHER" id="PTHR42718:SF46">
    <property type="entry name" value="BLR6921 PROTEIN"/>
    <property type="match status" value="1"/>
</dbReference>
<dbReference type="InterPro" id="IPR020846">
    <property type="entry name" value="MFS_dom"/>
</dbReference>
<evidence type="ECO:0000313" key="9">
    <source>
        <dbReference type="EMBL" id="SFF03404.1"/>
    </source>
</evidence>
<reference evidence="9 10" key="1">
    <citation type="submission" date="2016-10" db="EMBL/GenBank/DDBJ databases">
        <authorList>
            <person name="de Groot N.N."/>
        </authorList>
    </citation>
    <scope>NUCLEOTIDE SEQUENCE [LARGE SCALE GENOMIC DNA]</scope>
    <source>
        <strain evidence="9 10">DSM 43019</strain>
    </source>
</reference>
<dbReference type="GO" id="GO:0022857">
    <property type="term" value="F:transmembrane transporter activity"/>
    <property type="evidence" value="ECO:0007669"/>
    <property type="project" value="InterPro"/>
</dbReference>
<dbReference type="Proteomes" id="UP000199645">
    <property type="component" value="Unassembled WGS sequence"/>
</dbReference>
<dbReference type="CDD" id="cd17321">
    <property type="entry name" value="MFS_MMR_MDR_like"/>
    <property type="match status" value="1"/>
</dbReference>
<dbReference type="NCBIfam" id="TIGR00711">
    <property type="entry name" value="efflux_EmrB"/>
    <property type="match status" value="1"/>
</dbReference>
<feature type="transmembrane region" description="Helical" evidence="7">
    <location>
        <begin position="74"/>
        <end position="93"/>
    </location>
</feature>
<comment type="subcellular location">
    <subcellularLocation>
        <location evidence="1">Cell membrane</location>
        <topology evidence="1">Multi-pass membrane protein</topology>
    </subcellularLocation>
</comment>
<feature type="transmembrane region" description="Helical" evidence="7">
    <location>
        <begin position="230"/>
        <end position="247"/>
    </location>
</feature>
<evidence type="ECO:0000313" key="10">
    <source>
        <dbReference type="Proteomes" id="UP000199645"/>
    </source>
</evidence>
<proteinExistence type="predicted"/>
<dbReference type="Gene3D" id="1.20.1720.10">
    <property type="entry name" value="Multidrug resistance protein D"/>
    <property type="match status" value="1"/>
</dbReference>
<evidence type="ECO:0000256" key="6">
    <source>
        <dbReference type="ARBA" id="ARBA00023136"/>
    </source>
</evidence>
<feature type="transmembrane region" description="Helical" evidence="7">
    <location>
        <begin position="428"/>
        <end position="452"/>
    </location>
</feature>
<feature type="transmembrane region" description="Helical" evidence="7">
    <location>
        <begin position="99"/>
        <end position="121"/>
    </location>
</feature>
<evidence type="ECO:0000256" key="2">
    <source>
        <dbReference type="ARBA" id="ARBA00022448"/>
    </source>
</evidence>
<feature type="domain" description="Major facilitator superfamily (MFS) profile" evidence="8">
    <location>
        <begin position="9"/>
        <end position="456"/>
    </location>
</feature>
<dbReference type="RefSeq" id="WP_093614290.1">
    <property type="nucleotide sequence ID" value="NZ_BOMT01000037.1"/>
</dbReference>
<dbReference type="InterPro" id="IPR004638">
    <property type="entry name" value="EmrB-like"/>
</dbReference>
<protein>
    <submittedName>
        <fullName evidence="9">Drug resistance transporter, EmrB/QacA subfamily</fullName>
    </submittedName>
</protein>
<keyword evidence="5 7" id="KW-1133">Transmembrane helix</keyword>
<dbReference type="Pfam" id="PF07690">
    <property type="entry name" value="MFS_1"/>
    <property type="match status" value="1"/>
</dbReference>
<dbReference type="SUPFAM" id="SSF103473">
    <property type="entry name" value="MFS general substrate transporter"/>
    <property type="match status" value="1"/>
</dbReference>
<feature type="transmembrane region" description="Helical" evidence="7">
    <location>
        <begin position="332"/>
        <end position="351"/>
    </location>
</feature>
<dbReference type="EMBL" id="FONV01000005">
    <property type="protein sequence ID" value="SFF03404.1"/>
    <property type="molecule type" value="Genomic_DNA"/>
</dbReference>
<evidence type="ECO:0000256" key="4">
    <source>
        <dbReference type="ARBA" id="ARBA00022692"/>
    </source>
</evidence>
<evidence type="ECO:0000259" key="8">
    <source>
        <dbReference type="PROSITE" id="PS50850"/>
    </source>
</evidence>
<accession>A0A1I2FD34</accession>
<dbReference type="Gene3D" id="1.20.1250.20">
    <property type="entry name" value="MFS general substrate transporter like domains"/>
    <property type="match status" value="1"/>
</dbReference>
<feature type="transmembrane region" description="Helical" evidence="7">
    <location>
        <begin position="201"/>
        <end position="218"/>
    </location>
</feature>
<organism evidence="9 10">
    <name type="scientific">Actinoplanes philippinensis</name>
    <dbReference type="NCBI Taxonomy" id="35752"/>
    <lineage>
        <taxon>Bacteria</taxon>
        <taxon>Bacillati</taxon>
        <taxon>Actinomycetota</taxon>
        <taxon>Actinomycetes</taxon>
        <taxon>Micromonosporales</taxon>
        <taxon>Micromonosporaceae</taxon>
        <taxon>Actinoplanes</taxon>
    </lineage>
</organism>
<feature type="transmembrane region" description="Helical" evidence="7">
    <location>
        <begin position="162"/>
        <end position="181"/>
    </location>
</feature>
<dbReference type="InterPro" id="IPR011701">
    <property type="entry name" value="MFS"/>
</dbReference>
<keyword evidence="6 7" id="KW-0472">Membrane</keyword>
<feature type="transmembrane region" description="Helical" evidence="7">
    <location>
        <begin position="396"/>
        <end position="416"/>
    </location>
</feature>
<evidence type="ECO:0000256" key="7">
    <source>
        <dbReference type="SAM" id="Phobius"/>
    </source>
</evidence>